<dbReference type="eggNOG" id="COG1525">
    <property type="taxonomic scope" value="Bacteria"/>
</dbReference>
<keyword evidence="1" id="KW-0540">Nuclease</keyword>
<dbReference type="PANTHER" id="PTHR12302">
    <property type="entry name" value="EBNA2 BINDING PROTEIN P100"/>
    <property type="match status" value="1"/>
</dbReference>
<keyword evidence="3" id="KW-0378">Hydrolase</keyword>
<dbReference type="GO" id="GO:0004519">
    <property type="term" value="F:endonuclease activity"/>
    <property type="evidence" value="ECO:0007669"/>
    <property type="project" value="UniProtKB-KW"/>
</dbReference>
<feature type="signal peptide" evidence="4">
    <location>
        <begin position="1"/>
        <end position="29"/>
    </location>
</feature>
<evidence type="ECO:0000256" key="4">
    <source>
        <dbReference type="SAM" id="SignalP"/>
    </source>
</evidence>
<reference evidence="6 7" key="1">
    <citation type="journal article" date="2013" name="Genome Announc.">
        <title>Draft Genome Sequence of Methylophaga lonarensis MPLT, a Haloalkaliphilic (Non-Methane-Utilizing) Methylotroph.</title>
        <authorList>
            <person name="Shetty S.A."/>
            <person name="Marathe N.P."/>
            <person name="Munot H."/>
            <person name="Antony C.P."/>
            <person name="Dhotre D.P."/>
            <person name="Murrell J.C."/>
            <person name="Shouche Y.S."/>
        </authorList>
    </citation>
    <scope>NUCLEOTIDE SEQUENCE [LARGE SCALE GENOMIC DNA]</scope>
    <source>
        <strain evidence="6 7">MPL</strain>
    </source>
</reference>
<dbReference type="AlphaFoldDB" id="M7P2F4"/>
<evidence type="ECO:0000313" key="6">
    <source>
        <dbReference type="EMBL" id="EMR13686.1"/>
    </source>
</evidence>
<gene>
    <name evidence="6" type="ORF">MPL1_03735</name>
</gene>
<evidence type="ECO:0000256" key="3">
    <source>
        <dbReference type="ARBA" id="ARBA00022801"/>
    </source>
</evidence>
<name>M7P2F4_9GAMM</name>
<evidence type="ECO:0000313" key="7">
    <source>
        <dbReference type="Proteomes" id="UP000012019"/>
    </source>
</evidence>
<dbReference type="InterPro" id="IPR035437">
    <property type="entry name" value="SNase_OB-fold_sf"/>
</dbReference>
<dbReference type="PATRIC" id="fig|1286106.3.peg.747"/>
<keyword evidence="7" id="KW-1185">Reference proteome</keyword>
<feature type="domain" description="TNase-like" evidence="5">
    <location>
        <begin position="63"/>
        <end position="192"/>
    </location>
</feature>
<accession>M7P2F4</accession>
<comment type="caution">
    <text evidence="6">The sequence shown here is derived from an EMBL/GenBank/DDBJ whole genome shotgun (WGS) entry which is preliminary data.</text>
</comment>
<evidence type="ECO:0000259" key="5">
    <source>
        <dbReference type="PROSITE" id="PS50830"/>
    </source>
</evidence>
<dbReference type="Pfam" id="PF00565">
    <property type="entry name" value="SNase"/>
    <property type="match status" value="1"/>
</dbReference>
<protein>
    <submittedName>
        <fullName evidence="6">Nuclease (SNase domain-containing protein)</fullName>
    </submittedName>
</protein>
<keyword evidence="2" id="KW-0255">Endonuclease</keyword>
<dbReference type="SUPFAM" id="SSF50199">
    <property type="entry name" value="Staphylococcal nuclease"/>
    <property type="match status" value="1"/>
</dbReference>
<evidence type="ECO:0000256" key="1">
    <source>
        <dbReference type="ARBA" id="ARBA00022722"/>
    </source>
</evidence>
<dbReference type="GO" id="GO:0016787">
    <property type="term" value="F:hydrolase activity"/>
    <property type="evidence" value="ECO:0007669"/>
    <property type="project" value="UniProtKB-KW"/>
</dbReference>
<dbReference type="Proteomes" id="UP000012019">
    <property type="component" value="Unassembled WGS sequence"/>
</dbReference>
<dbReference type="EMBL" id="APHR01000016">
    <property type="protein sequence ID" value="EMR13686.1"/>
    <property type="molecule type" value="Genomic_DNA"/>
</dbReference>
<evidence type="ECO:0000256" key="2">
    <source>
        <dbReference type="ARBA" id="ARBA00022759"/>
    </source>
</evidence>
<dbReference type="Gene3D" id="2.40.50.90">
    <property type="match status" value="1"/>
</dbReference>
<organism evidence="6 7">
    <name type="scientific">Methylophaga lonarensis MPL</name>
    <dbReference type="NCBI Taxonomy" id="1286106"/>
    <lineage>
        <taxon>Bacteria</taxon>
        <taxon>Pseudomonadati</taxon>
        <taxon>Pseudomonadota</taxon>
        <taxon>Gammaproteobacteria</taxon>
        <taxon>Thiotrichales</taxon>
        <taxon>Piscirickettsiaceae</taxon>
        <taxon>Methylophaga</taxon>
    </lineage>
</organism>
<dbReference type="Pfam" id="PF13511">
    <property type="entry name" value="DUF4124"/>
    <property type="match status" value="1"/>
</dbReference>
<dbReference type="STRING" id="1286106.MPL1_03735"/>
<dbReference type="PANTHER" id="PTHR12302:SF3">
    <property type="entry name" value="SERINE_THREONINE-PROTEIN KINASE 31"/>
    <property type="match status" value="1"/>
</dbReference>
<dbReference type="OrthoDB" id="7062774at2"/>
<dbReference type="InterPro" id="IPR025392">
    <property type="entry name" value="DUF4124"/>
</dbReference>
<proteinExistence type="predicted"/>
<dbReference type="RefSeq" id="WP_009725773.1">
    <property type="nucleotide sequence ID" value="NZ_APHR01000016.1"/>
</dbReference>
<dbReference type="InterPro" id="IPR016071">
    <property type="entry name" value="Staphylococal_nuclease_OB-fold"/>
</dbReference>
<feature type="chain" id="PRO_5004082669" evidence="4">
    <location>
        <begin position="30"/>
        <end position="286"/>
    </location>
</feature>
<dbReference type="PROSITE" id="PS50830">
    <property type="entry name" value="TNASE_3"/>
    <property type="match status" value="1"/>
</dbReference>
<sequence length="286" mass="33008">MTNKHRLIVQRCLLQMTMLAALLLSLAVAATTVYRTEDAAGRISFSDTASQDAEEVQLAAHSQRYRVTVKRVIDGDTVVLDDDRRVRLLGINTPEIANRHRDAEPGGEAAKHWLEQRLADGVMFIEYDQTQLDQYGRLLAYCYDESGEMLNEGLLRDGMAMMTILPPNMRHSEVFTELEQAAQRQQLGIWAMPEYQRRSVQILKQSPPPRGWQRLLVRPVEIVEQRQSVLLRVNDQFALRIANEHLPLFDDLNDYLNQDWQVQGWLSRRQQSFFMQLRHPSALTPP</sequence>
<dbReference type="SMART" id="SM00318">
    <property type="entry name" value="SNc"/>
    <property type="match status" value="1"/>
</dbReference>
<keyword evidence="4" id="KW-0732">Signal</keyword>